<organism evidence="13 14">
    <name type="scientific">Sphaerisporangium dianthi</name>
    <dbReference type="NCBI Taxonomy" id="1436120"/>
    <lineage>
        <taxon>Bacteria</taxon>
        <taxon>Bacillati</taxon>
        <taxon>Actinomycetota</taxon>
        <taxon>Actinomycetes</taxon>
        <taxon>Streptosporangiales</taxon>
        <taxon>Streptosporangiaceae</taxon>
        <taxon>Sphaerisporangium</taxon>
    </lineage>
</organism>
<dbReference type="InterPro" id="IPR058533">
    <property type="entry name" value="Cation_efflux_TM"/>
</dbReference>
<comment type="similarity">
    <text evidence="3">Belongs to the TMEM163 family.</text>
</comment>
<keyword evidence="9 11" id="KW-0472">Membrane</keyword>
<dbReference type="PANTHER" id="PTHR31937:SF2">
    <property type="entry name" value="TRANSMEMBRANE PROTEIN 163"/>
    <property type="match status" value="1"/>
</dbReference>
<keyword evidence="5" id="KW-0967">Endosome</keyword>
<dbReference type="Gene3D" id="1.20.1510.10">
    <property type="entry name" value="Cation efflux protein transmembrane domain"/>
    <property type="match status" value="1"/>
</dbReference>
<evidence type="ECO:0000256" key="10">
    <source>
        <dbReference type="ARBA" id="ARBA00023329"/>
    </source>
</evidence>
<keyword evidence="8" id="KW-0770">Synapse</keyword>
<sequence>MVPDPGTEVRPSAPPAFLRDARQARRLSVATLAWLGAESSLGLAAGLSAHSVALIGWGWASLVEALASVIVIWRFTGRRLHSATAELRAQRAVAVSFWVLAPYLVAHVLWDLREGQRPAPTALGIAVTTISLVSMPLLGLAKRRLGARLGSAATMGEGTQNMLCALMAAGVLAGLTATSFGWWWLDPVVAVALAVVAVREGGKAWRGHSCRH</sequence>
<comment type="caution">
    <text evidence="13">The sequence shown here is derived from an EMBL/GenBank/DDBJ whole genome shotgun (WGS) entry which is preliminary data.</text>
</comment>
<evidence type="ECO:0000256" key="5">
    <source>
        <dbReference type="ARBA" id="ARBA00022753"/>
    </source>
</evidence>
<feature type="transmembrane region" description="Helical" evidence="11">
    <location>
        <begin position="162"/>
        <end position="185"/>
    </location>
</feature>
<reference evidence="14" key="1">
    <citation type="journal article" date="2019" name="Int. J. Syst. Evol. Microbiol.">
        <title>The Global Catalogue of Microorganisms (GCM) 10K type strain sequencing project: providing services to taxonomists for standard genome sequencing and annotation.</title>
        <authorList>
            <consortium name="The Broad Institute Genomics Platform"/>
            <consortium name="The Broad Institute Genome Sequencing Center for Infectious Disease"/>
            <person name="Wu L."/>
            <person name="Ma J."/>
        </authorList>
    </citation>
    <scope>NUCLEOTIDE SEQUENCE [LARGE SCALE GENOMIC DNA]</scope>
    <source>
        <strain evidence="14">CGMCC 4.7132</strain>
    </source>
</reference>
<evidence type="ECO:0000313" key="14">
    <source>
        <dbReference type="Proteomes" id="UP001596004"/>
    </source>
</evidence>
<feature type="transmembrane region" description="Helical" evidence="11">
    <location>
        <begin position="27"/>
        <end position="48"/>
    </location>
</feature>
<dbReference type="InterPro" id="IPR026765">
    <property type="entry name" value="Tmem163"/>
</dbReference>
<keyword evidence="4 11" id="KW-0812">Transmembrane</keyword>
<accession>A0ABV9CE05</accession>
<dbReference type="EMBL" id="JBHSFP010000005">
    <property type="protein sequence ID" value="MFC4531288.1"/>
    <property type="molecule type" value="Genomic_DNA"/>
</dbReference>
<dbReference type="RefSeq" id="WP_380839775.1">
    <property type="nucleotide sequence ID" value="NZ_JBHSFP010000005.1"/>
</dbReference>
<keyword evidence="7 11" id="KW-1133">Transmembrane helix</keyword>
<keyword evidence="10" id="KW-0968">Cytoplasmic vesicle</keyword>
<evidence type="ECO:0000256" key="7">
    <source>
        <dbReference type="ARBA" id="ARBA00022989"/>
    </source>
</evidence>
<feature type="transmembrane region" description="Helical" evidence="11">
    <location>
        <begin position="93"/>
        <end position="110"/>
    </location>
</feature>
<dbReference type="SUPFAM" id="SSF161111">
    <property type="entry name" value="Cation efflux protein transmembrane domain-like"/>
    <property type="match status" value="1"/>
</dbReference>
<keyword evidence="6" id="KW-0862">Zinc</keyword>
<evidence type="ECO:0000259" key="12">
    <source>
        <dbReference type="Pfam" id="PF01545"/>
    </source>
</evidence>
<protein>
    <submittedName>
        <fullName evidence="13">Cation transporter</fullName>
    </submittedName>
</protein>
<evidence type="ECO:0000256" key="2">
    <source>
        <dbReference type="ARBA" id="ARBA00004644"/>
    </source>
</evidence>
<dbReference type="Proteomes" id="UP001596004">
    <property type="component" value="Unassembled WGS sequence"/>
</dbReference>
<dbReference type="PANTHER" id="PTHR31937">
    <property type="entry name" value="TRANSMEMBRANE PROTEIN 163"/>
    <property type="match status" value="1"/>
</dbReference>
<evidence type="ECO:0000313" key="13">
    <source>
        <dbReference type="EMBL" id="MFC4531288.1"/>
    </source>
</evidence>
<gene>
    <name evidence="13" type="ORF">ACFO60_10990</name>
</gene>
<feature type="transmembrane region" description="Helical" evidence="11">
    <location>
        <begin position="122"/>
        <end position="141"/>
    </location>
</feature>
<proteinExistence type="inferred from homology"/>
<evidence type="ECO:0000256" key="3">
    <source>
        <dbReference type="ARBA" id="ARBA00008731"/>
    </source>
</evidence>
<feature type="domain" description="Cation efflux protein transmembrane" evidence="12">
    <location>
        <begin position="41"/>
        <end position="201"/>
    </location>
</feature>
<comment type="subcellular location">
    <subcellularLocation>
        <location evidence="2">Cytoplasmic vesicle</location>
        <location evidence="2">Secretory vesicle</location>
        <location evidence="2">Synaptic vesicle membrane</location>
        <topology evidence="2">Multi-pass membrane protein</topology>
    </subcellularLocation>
    <subcellularLocation>
        <location evidence="1">Early endosome membrane</location>
    </subcellularLocation>
</comment>
<name>A0ABV9CE05_9ACTN</name>
<dbReference type="Pfam" id="PF01545">
    <property type="entry name" value="Cation_efflux"/>
    <property type="match status" value="1"/>
</dbReference>
<feature type="transmembrane region" description="Helical" evidence="11">
    <location>
        <begin position="54"/>
        <end position="73"/>
    </location>
</feature>
<evidence type="ECO:0000256" key="8">
    <source>
        <dbReference type="ARBA" id="ARBA00023018"/>
    </source>
</evidence>
<evidence type="ECO:0000256" key="11">
    <source>
        <dbReference type="SAM" id="Phobius"/>
    </source>
</evidence>
<keyword evidence="14" id="KW-1185">Reference proteome</keyword>
<evidence type="ECO:0000256" key="9">
    <source>
        <dbReference type="ARBA" id="ARBA00023136"/>
    </source>
</evidence>
<evidence type="ECO:0000256" key="4">
    <source>
        <dbReference type="ARBA" id="ARBA00022692"/>
    </source>
</evidence>
<evidence type="ECO:0000256" key="6">
    <source>
        <dbReference type="ARBA" id="ARBA00022833"/>
    </source>
</evidence>
<dbReference type="InterPro" id="IPR027469">
    <property type="entry name" value="Cation_efflux_TMD_sf"/>
</dbReference>
<evidence type="ECO:0000256" key="1">
    <source>
        <dbReference type="ARBA" id="ARBA00004146"/>
    </source>
</evidence>